<evidence type="ECO:0000256" key="2">
    <source>
        <dbReference type="SAM" id="Phobius"/>
    </source>
</evidence>
<gene>
    <name evidence="3" type="ORF">F6X51_20465</name>
</gene>
<comment type="caution">
    <text evidence="3">The sequence shown here is derived from an EMBL/GenBank/DDBJ whole genome shotgun (WGS) entry which is preliminary data.</text>
</comment>
<feature type="transmembrane region" description="Helical" evidence="2">
    <location>
        <begin position="80"/>
        <end position="102"/>
    </location>
</feature>
<feature type="region of interest" description="Disordered" evidence="1">
    <location>
        <begin position="229"/>
        <end position="248"/>
    </location>
</feature>
<evidence type="ECO:0000313" key="3">
    <source>
        <dbReference type="EMBL" id="KAB1071061.1"/>
    </source>
</evidence>
<dbReference type="RefSeq" id="WP_150965527.1">
    <property type="nucleotide sequence ID" value="NZ_VZZJ01000021.1"/>
</dbReference>
<protein>
    <submittedName>
        <fullName evidence="3">Uncharacterized protein</fullName>
    </submittedName>
</protein>
<evidence type="ECO:0000256" key="1">
    <source>
        <dbReference type="SAM" id="MobiDB-lite"/>
    </source>
</evidence>
<proteinExistence type="predicted"/>
<accession>A0A6N6MMI9</accession>
<evidence type="ECO:0000313" key="4">
    <source>
        <dbReference type="Proteomes" id="UP000441523"/>
    </source>
</evidence>
<reference evidence="3 4" key="1">
    <citation type="submission" date="2019-09" db="EMBL/GenBank/DDBJ databases">
        <title>YIM 132548 draft genome.</title>
        <authorList>
            <person name="Jiang L."/>
        </authorList>
    </citation>
    <scope>NUCLEOTIDE SEQUENCE [LARGE SCALE GENOMIC DNA]</scope>
    <source>
        <strain evidence="3 4">YIM 132548</strain>
    </source>
</reference>
<dbReference type="EMBL" id="VZZJ01000021">
    <property type="protein sequence ID" value="KAB1071061.1"/>
    <property type="molecule type" value="Genomic_DNA"/>
</dbReference>
<keyword evidence="4" id="KW-1185">Reference proteome</keyword>
<name>A0A6N6MMI9_9HYPH</name>
<organism evidence="3 4">
    <name type="scientific">Methylobacterium planeticum</name>
    <dbReference type="NCBI Taxonomy" id="2615211"/>
    <lineage>
        <taxon>Bacteria</taxon>
        <taxon>Pseudomonadati</taxon>
        <taxon>Pseudomonadota</taxon>
        <taxon>Alphaproteobacteria</taxon>
        <taxon>Hyphomicrobiales</taxon>
        <taxon>Methylobacteriaceae</taxon>
        <taxon>Methylobacterium</taxon>
    </lineage>
</organism>
<dbReference type="AlphaFoldDB" id="A0A6N6MMI9"/>
<keyword evidence="2" id="KW-0812">Transmembrane</keyword>
<sequence length="248" mass="25568">MRAATVAVSAAPLAATLLALALVAATGFDQRVALPPRIELAFYGFFLDRYPLFAFALVYALVRILAVAAGPGRAGPARRILGASVGVALVLALGLYPTFGGAVLRSAFATGGIAFLNQSPMWLAYALGAAAAAVSYGTALGLGVVLTNRPLRPKAGWGRALAAGTLRLALGFCALWFALGVLGLAREAGIGPWPRRALTIPEFGISAALLIQAFLPHSVLVTALSHTRTSNPLDRTTPLPLSRDSTGP</sequence>
<feature type="transmembrane region" description="Helical" evidence="2">
    <location>
        <begin position="166"/>
        <end position="185"/>
    </location>
</feature>
<keyword evidence="2" id="KW-1133">Transmembrane helix</keyword>
<feature type="transmembrane region" description="Helical" evidence="2">
    <location>
        <begin position="205"/>
        <end position="225"/>
    </location>
</feature>
<feature type="transmembrane region" description="Helical" evidence="2">
    <location>
        <begin position="49"/>
        <end position="68"/>
    </location>
</feature>
<dbReference type="Proteomes" id="UP000441523">
    <property type="component" value="Unassembled WGS sequence"/>
</dbReference>
<keyword evidence="2" id="KW-0472">Membrane</keyword>
<feature type="transmembrane region" description="Helical" evidence="2">
    <location>
        <begin position="122"/>
        <end position="146"/>
    </location>
</feature>